<dbReference type="SUPFAM" id="SSF52833">
    <property type="entry name" value="Thioredoxin-like"/>
    <property type="match status" value="1"/>
</dbReference>
<evidence type="ECO:0000259" key="7">
    <source>
        <dbReference type="PROSITE" id="PS51352"/>
    </source>
</evidence>
<keyword evidence="2" id="KW-0201">Cytochrome c-type biogenesis</keyword>
<evidence type="ECO:0000313" key="8">
    <source>
        <dbReference type="EMBL" id="TWT55173.1"/>
    </source>
</evidence>
<dbReference type="GO" id="GO:0016491">
    <property type="term" value="F:oxidoreductase activity"/>
    <property type="evidence" value="ECO:0007669"/>
    <property type="project" value="InterPro"/>
</dbReference>
<feature type="compositionally biased region" description="Acidic residues" evidence="5">
    <location>
        <begin position="373"/>
        <end position="386"/>
    </location>
</feature>
<keyword evidence="9" id="KW-1185">Reference proteome</keyword>
<evidence type="ECO:0000313" key="9">
    <source>
        <dbReference type="Proteomes" id="UP000316598"/>
    </source>
</evidence>
<feature type="signal peptide" evidence="6">
    <location>
        <begin position="1"/>
        <end position="27"/>
    </location>
</feature>
<dbReference type="InterPro" id="IPR050553">
    <property type="entry name" value="Thioredoxin_ResA/DsbE_sf"/>
</dbReference>
<accession>A0A5C5WYU8</accession>
<sequence precursor="true">MKKRLSLAALIAAALCVGGLRSSQATAAGPTLTIGSEAPELDIENWMQDGNGFFKPVTEFKKDNVYVVEFWATWCGPCIGSMPHLAELQNQYRGQGVQIISVTNEDTETVNGLLKKEHPQEGKTFEEITSAWCLTSDPDESVSEDYMTASGANGIPTAFVVGKTGLIEWIGHPGSMDLPLEAIVNDAWDRAKFKVQYEYENRMEEAMQRLNTLVGTEKVDEAMDFVAEMIKEAPSQEYKDHWTNMFHNVKLVTGQLDKETTEFYQGLLAQMEENKDPQAALGFANMLFGVSQQGADLGTLPTDTLATVTALEPTIPESYKVLYYNTIALMNELNEDFVKAAEAQEKAVGLATARQAKRMQPYLDELRKKAGIEEDADEEDAGEDNDKDAGEKAADDQE</sequence>
<dbReference type="PANTHER" id="PTHR42852">
    <property type="entry name" value="THIOL:DISULFIDE INTERCHANGE PROTEIN DSBE"/>
    <property type="match status" value="1"/>
</dbReference>
<dbReference type="PROSITE" id="PS51352">
    <property type="entry name" value="THIOREDOXIN_2"/>
    <property type="match status" value="1"/>
</dbReference>
<feature type="compositionally biased region" description="Basic and acidic residues" evidence="5">
    <location>
        <begin position="387"/>
        <end position="398"/>
    </location>
</feature>
<dbReference type="Proteomes" id="UP000316598">
    <property type="component" value="Unassembled WGS sequence"/>
</dbReference>
<evidence type="ECO:0000256" key="1">
    <source>
        <dbReference type="ARBA" id="ARBA00004196"/>
    </source>
</evidence>
<evidence type="ECO:0000256" key="5">
    <source>
        <dbReference type="SAM" id="MobiDB-lite"/>
    </source>
</evidence>
<keyword evidence="4" id="KW-0676">Redox-active center</keyword>
<dbReference type="InterPro" id="IPR000866">
    <property type="entry name" value="AhpC/TSA"/>
</dbReference>
<name>A0A5C5WYU8_9BACT</name>
<dbReference type="GO" id="GO:0016209">
    <property type="term" value="F:antioxidant activity"/>
    <property type="evidence" value="ECO:0007669"/>
    <property type="project" value="InterPro"/>
</dbReference>
<feature type="domain" description="Thioredoxin" evidence="7">
    <location>
        <begin position="32"/>
        <end position="193"/>
    </location>
</feature>
<dbReference type="Pfam" id="PF00578">
    <property type="entry name" value="AhpC-TSA"/>
    <property type="match status" value="1"/>
</dbReference>
<dbReference type="CDD" id="cd02966">
    <property type="entry name" value="TlpA_like_family"/>
    <property type="match status" value="1"/>
</dbReference>
<evidence type="ECO:0000256" key="3">
    <source>
        <dbReference type="ARBA" id="ARBA00023157"/>
    </source>
</evidence>
<dbReference type="PANTHER" id="PTHR42852:SF6">
    <property type="entry name" value="THIOL:DISULFIDE INTERCHANGE PROTEIN DSBE"/>
    <property type="match status" value="1"/>
</dbReference>
<keyword evidence="6" id="KW-0732">Signal</keyword>
<evidence type="ECO:0000256" key="6">
    <source>
        <dbReference type="SAM" id="SignalP"/>
    </source>
</evidence>
<gene>
    <name evidence="8" type="primary">resA_3</name>
    <name evidence="8" type="ORF">Pla22_28280</name>
</gene>
<comment type="subcellular location">
    <subcellularLocation>
        <location evidence="1">Cell envelope</location>
    </subcellularLocation>
</comment>
<dbReference type="GO" id="GO:0030313">
    <property type="term" value="C:cell envelope"/>
    <property type="evidence" value="ECO:0007669"/>
    <property type="project" value="UniProtKB-SubCell"/>
</dbReference>
<dbReference type="GO" id="GO:0017004">
    <property type="term" value="P:cytochrome complex assembly"/>
    <property type="evidence" value="ECO:0007669"/>
    <property type="project" value="UniProtKB-KW"/>
</dbReference>
<proteinExistence type="predicted"/>
<dbReference type="Gene3D" id="3.40.30.10">
    <property type="entry name" value="Glutaredoxin"/>
    <property type="match status" value="1"/>
</dbReference>
<protein>
    <submittedName>
        <fullName evidence="8">Thiol-disulfide oxidoreductase ResA</fullName>
    </submittedName>
</protein>
<dbReference type="EMBL" id="SJPI01000001">
    <property type="protein sequence ID" value="TWT55173.1"/>
    <property type="molecule type" value="Genomic_DNA"/>
</dbReference>
<dbReference type="InterPro" id="IPR013766">
    <property type="entry name" value="Thioredoxin_domain"/>
</dbReference>
<keyword evidence="3" id="KW-1015">Disulfide bond</keyword>
<feature type="chain" id="PRO_5022660737" evidence="6">
    <location>
        <begin position="28"/>
        <end position="398"/>
    </location>
</feature>
<evidence type="ECO:0000256" key="2">
    <source>
        <dbReference type="ARBA" id="ARBA00022748"/>
    </source>
</evidence>
<feature type="region of interest" description="Disordered" evidence="5">
    <location>
        <begin position="366"/>
        <end position="398"/>
    </location>
</feature>
<dbReference type="RefSeq" id="WP_165440644.1">
    <property type="nucleotide sequence ID" value="NZ_SJPI01000001.1"/>
</dbReference>
<dbReference type="InterPro" id="IPR036249">
    <property type="entry name" value="Thioredoxin-like_sf"/>
</dbReference>
<reference evidence="8 9" key="1">
    <citation type="submission" date="2019-02" db="EMBL/GenBank/DDBJ databases">
        <title>Deep-cultivation of Planctomycetes and their phenomic and genomic characterization uncovers novel biology.</title>
        <authorList>
            <person name="Wiegand S."/>
            <person name="Jogler M."/>
            <person name="Boedeker C."/>
            <person name="Pinto D."/>
            <person name="Vollmers J."/>
            <person name="Rivas-Marin E."/>
            <person name="Kohn T."/>
            <person name="Peeters S.H."/>
            <person name="Heuer A."/>
            <person name="Rast P."/>
            <person name="Oberbeckmann S."/>
            <person name="Bunk B."/>
            <person name="Jeske O."/>
            <person name="Meyerdierks A."/>
            <person name="Storesund J.E."/>
            <person name="Kallscheuer N."/>
            <person name="Luecker S."/>
            <person name="Lage O.M."/>
            <person name="Pohl T."/>
            <person name="Merkel B.J."/>
            <person name="Hornburger P."/>
            <person name="Mueller R.-W."/>
            <person name="Bruemmer F."/>
            <person name="Labrenz M."/>
            <person name="Spormann A.M."/>
            <person name="Op Den Camp H."/>
            <person name="Overmann J."/>
            <person name="Amann R."/>
            <person name="Jetten M.S.M."/>
            <person name="Mascher T."/>
            <person name="Medema M.H."/>
            <person name="Devos D.P."/>
            <person name="Kaster A.-K."/>
            <person name="Ovreas L."/>
            <person name="Rohde M."/>
            <person name="Galperin M.Y."/>
            <person name="Jogler C."/>
        </authorList>
    </citation>
    <scope>NUCLEOTIDE SEQUENCE [LARGE SCALE GENOMIC DNA]</scope>
    <source>
        <strain evidence="8 9">Pla22</strain>
    </source>
</reference>
<comment type="caution">
    <text evidence="8">The sequence shown here is derived from an EMBL/GenBank/DDBJ whole genome shotgun (WGS) entry which is preliminary data.</text>
</comment>
<evidence type="ECO:0000256" key="4">
    <source>
        <dbReference type="ARBA" id="ARBA00023284"/>
    </source>
</evidence>
<organism evidence="8 9">
    <name type="scientific">Rubripirellula amarantea</name>
    <dbReference type="NCBI Taxonomy" id="2527999"/>
    <lineage>
        <taxon>Bacteria</taxon>
        <taxon>Pseudomonadati</taxon>
        <taxon>Planctomycetota</taxon>
        <taxon>Planctomycetia</taxon>
        <taxon>Pirellulales</taxon>
        <taxon>Pirellulaceae</taxon>
        <taxon>Rubripirellula</taxon>
    </lineage>
</organism>
<dbReference type="AlphaFoldDB" id="A0A5C5WYU8"/>